<name>A0A7H9HW18_9SACH</name>
<keyword evidence="5" id="KW-0328">Glycosyltransferase</keyword>
<keyword evidence="7 15" id="KW-0812">Transmembrane</keyword>
<dbReference type="AlphaFoldDB" id="A0A7H9HW18"/>
<keyword evidence="9" id="KW-0256">Endoplasmic reticulum</keyword>
<dbReference type="SUPFAM" id="SSF82109">
    <property type="entry name" value="MIR domain"/>
    <property type="match status" value="1"/>
</dbReference>
<dbReference type="GO" id="GO:0004169">
    <property type="term" value="F:dolichyl-phosphate-mannose-protein mannosyltransferase activity"/>
    <property type="evidence" value="ECO:0007669"/>
    <property type="project" value="UniProtKB-EC"/>
</dbReference>
<proteinExistence type="inferred from homology"/>
<comment type="catalytic activity">
    <reaction evidence="14">
        <text>a di-trans,poly-cis-dolichyl beta-D-mannosyl phosphate + L-seryl-[protein] = 3-O-(alpha-D-mannosyl)-L-seryl-[protein] + a di-trans,poly-cis-dolichyl phosphate + H(+)</text>
        <dbReference type="Rhea" id="RHEA:17377"/>
        <dbReference type="Rhea" id="RHEA-COMP:9863"/>
        <dbReference type="Rhea" id="RHEA-COMP:13546"/>
        <dbReference type="Rhea" id="RHEA-COMP:19498"/>
        <dbReference type="Rhea" id="RHEA-COMP:19501"/>
        <dbReference type="ChEBI" id="CHEBI:15378"/>
        <dbReference type="ChEBI" id="CHEBI:29999"/>
        <dbReference type="ChEBI" id="CHEBI:57683"/>
        <dbReference type="ChEBI" id="CHEBI:58211"/>
        <dbReference type="ChEBI" id="CHEBI:137321"/>
        <dbReference type="EC" id="2.4.1.109"/>
    </reaction>
</comment>
<evidence type="ECO:0000256" key="9">
    <source>
        <dbReference type="ARBA" id="ARBA00022824"/>
    </source>
</evidence>
<evidence type="ECO:0000256" key="15">
    <source>
        <dbReference type="SAM" id="Phobius"/>
    </source>
</evidence>
<keyword evidence="18" id="KW-1185">Reference proteome</keyword>
<dbReference type="PANTHER" id="PTHR10050">
    <property type="entry name" value="DOLICHYL-PHOSPHATE-MANNOSE--PROTEIN MANNOSYLTRANSFERASE"/>
    <property type="match status" value="1"/>
</dbReference>
<dbReference type="EMBL" id="CP059271">
    <property type="protein sequence ID" value="QLQ80957.1"/>
    <property type="molecule type" value="Genomic_DNA"/>
</dbReference>
<evidence type="ECO:0000256" key="13">
    <source>
        <dbReference type="ARBA" id="ARBA00045085"/>
    </source>
</evidence>
<sequence length="663" mass="75935">MPEQTVKRSTVRKDEVVVFSQGPFREYLPVDTYWSNQVGKVNLIDAVVSLVVGVSFGLFMIKSGPDSFIRSLSDREQEIIDAVERFQLGKFDLSILPPLGIQLLWLFPLQTEILRKASVVVASLTLSFVFLTLRRVNTSFPFAIGGVIALGSLPIFQLEATSVSIDVFQWLFLSMALYLWQSAKYSRHFTKTWFSHLLLLAITLGLGASTRYIGFLTWVWVCIVSVKEFWTVLGDPTLSSRYLTKYVAIKAIILGVIPFVVFISSLSLQVLNWTHDSPELSQYMSPNFKAYLRGSFEYPEYLYYGSTITLRHQNSLGGYLHSHNHTYPSGSGEQQVSLTQQEEDYNNKWRIEPARPDTDVNAPLRKVNDFGKVRLRHCATGKLLRASSAKPPVSEQEYNSEISCTGDADYVGNSDELWTVISVGDPLHSALKPLKSVVKFLNEGQGCTLLAHDTRLPKWGFHQQEVLCLRSPTESRTLFEIETEQLNTTHKIEYKTFTGDTTRVFGFIKLLLELVQRQFKWNYYENKFQKHSEPTAEKWPFQLSEQNYVTHVWISSVLYPLCFVAYHAIQMLPWRRRSIKKTSKTLNTIIYEDFAVECLLGWFLHYRPFVASPHADQKISSYMSSLFFGQLLVWKALDSWCKTNILYGALICIYVAYTLHISV</sequence>
<evidence type="ECO:0000313" key="18">
    <source>
        <dbReference type="Proteomes" id="UP000510647"/>
    </source>
</evidence>
<dbReference type="SMART" id="SM00472">
    <property type="entry name" value="MIR"/>
    <property type="match status" value="3"/>
</dbReference>
<evidence type="ECO:0000256" key="12">
    <source>
        <dbReference type="ARBA" id="ARBA00023180"/>
    </source>
</evidence>
<dbReference type="GO" id="GO:0005789">
    <property type="term" value="C:endoplasmic reticulum membrane"/>
    <property type="evidence" value="ECO:0007669"/>
    <property type="project" value="UniProtKB-SubCell"/>
</dbReference>
<evidence type="ECO:0000256" key="6">
    <source>
        <dbReference type="ARBA" id="ARBA00022679"/>
    </source>
</evidence>
<dbReference type="PANTHER" id="PTHR10050:SF46">
    <property type="entry name" value="PROTEIN O-MANNOSYL-TRANSFERASE 2"/>
    <property type="match status" value="1"/>
</dbReference>
<keyword evidence="12" id="KW-0325">Glycoprotein</keyword>
<dbReference type="OrthoDB" id="292747at2759"/>
<dbReference type="Proteomes" id="UP000510647">
    <property type="component" value="Chromosome 5"/>
</dbReference>
<gene>
    <name evidence="17" type="ORF">HG537_0E03120</name>
</gene>
<evidence type="ECO:0000256" key="8">
    <source>
        <dbReference type="ARBA" id="ARBA00022737"/>
    </source>
</evidence>
<evidence type="ECO:0000256" key="11">
    <source>
        <dbReference type="ARBA" id="ARBA00023136"/>
    </source>
</evidence>
<evidence type="ECO:0000256" key="5">
    <source>
        <dbReference type="ARBA" id="ARBA00022676"/>
    </source>
</evidence>
<feature type="transmembrane region" description="Helical" evidence="15">
    <location>
        <begin position="246"/>
        <end position="268"/>
    </location>
</feature>
<dbReference type="Pfam" id="PF02815">
    <property type="entry name" value="MIR"/>
    <property type="match status" value="1"/>
</dbReference>
<keyword evidence="10 15" id="KW-1133">Transmembrane helix</keyword>
<evidence type="ECO:0000256" key="4">
    <source>
        <dbReference type="ARBA" id="ARBA00012839"/>
    </source>
</evidence>
<evidence type="ECO:0000256" key="2">
    <source>
        <dbReference type="ARBA" id="ARBA00004922"/>
    </source>
</evidence>
<dbReference type="Pfam" id="PF02366">
    <property type="entry name" value="PMT"/>
    <property type="match status" value="1"/>
</dbReference>
<comment type="subcellular location">
    <subcellularLocation>
        <location evidence="1">Endoplasmic reticulum membrane</location>
        <topology evidence="1">Multi-pass membrane protein</topology>
    </subcellularLocation>
</comment>
<dbReference type="CDD" id="cd23286">
    <property type="entry name" value="beta-trefoil_MIR_PMT7-like"/>
    <property type="match status" value="1"/>
</dbReference>
<comment type="pathway">
    <text evidence="2">Protein modification; protein glycosylation.</text>
</comment>
<feature type="transmembrane region" description="Helical" evidence="15">
    <location>
        <begin position="140"/>
        <end position="157"/>
    </location>
</feature>
<dbReference type="InterPro" id="IPR016093">
    <property type="entry name" value="MIR_motif"/>
</dbReference>
<keyword evidence="11 15" id="KW-0472">Membrane</keyword>
<feature type="transmembrane region" description="Helical" evidence="15">
    <location>
        <begin position="192"/>
        <end position="209"/>
    </location>
</feature>
<feature type="domain" description="MIR" evidence="16">
    <location>
        <begin position="362"/>
        <end position="423"/>
    </location>
</feature>
<evidence type="ECO:0000259" key="16">
    <source>
        <dbReference type="PROSITE" id="PS50919"/>
    </source>
</evidence>
<dbReference type="InterPro" id="IPR003342">
    <property type="entry name" value="ArnT-like_N"/>
</dbReference>
<feature type="domain" description="MIR" evidence="16">
    <location>
        <begin position="299"/>
        <end position="354"/>
    </location>
</feature>
<keyword evidence="6" id="KW-0808">Transferase</keyword>
<organism evidence="17 18">
    <name type="scientific">Torulaspora globosa</name>
    <dbReference type="NCBI Taxonomy" id="48254"/>
    <lineage>
        <taxon>Eukaryota</taxon>
        <taxon>Fungi</taxon>
        <taxon>Dikarya</taxon>
        <taxon>Ascomycota</taxon>
        <taxon>Saccharomycotina</taxon>
        <taxon>Saccharomycetes</taxon>
        <taxon>Saccharomycetales</taxon>
        <taxon>Saccharomycetaceae</taxon>
        <taxon>Torulaspora</taxon>
    </lineage>
</organism>
<feature type="transmembrane region" description="Helical" evidence="15">
    <location>
        <begin position="644"/>
        <end position="662"/>
    </location>
</feature>
<comment type="similarity">
    <text evidence="3">Belongs to the glycosyltransferase 39 family.</text>
</comment>
<evidence type="ECO:0000256" key="3">
    <source>
        <dbReference type="ARBA" id="ARBA00007222"/>
    </source>
</evidence>
<dbReference type="InterPro" id="IPR027005">
    <property type="entry name" value="PMT-like"/>
</dbReference>
<dbReference type="InterPro" id="IPR036300">
    <property type="entry name" value="MIR_dom_sf"/>
</dbReference>
<keyword evidence="8" id="KW-0677">Repeat</keyword>
<evidence type="ECO:0000256" key="7">
    <source>
        <dbReference type="ARBA" id="ARBA00022692"/>
    </source>
</evidence>
<accession>A0A7H9HW18</accession>
<comment type="catalytic activity">
    <reaction evidence="13">
        <text>a di-trans,poly-cis-dolichyl beta-D-mannosyl phosphate + L-threonyl-[protein] = 3-O-(alpha-D-mannosyl)-L-threonyl-[protein] + a di-trans,poly-cis-dolichyl phosphate + H(+)</text>
        <dbReference type="Rhea" id="RHEA:53396"/>
        <dbReference type="Rhea" id="RHEA-COMP:11060"/>
        <dbReference type="Rhea" id="RHEA-COMP:13547"/>
        <dbReference type="Rhea" id="RHEA-COMP:19498"/>
        <dbReference type="Rhea" id="RHEA-COMP:19501"/>
        <dbReference type="ChEBI" id="CHEBI:15378"/>
        <dbReference type="ChEBI" id="CHEBI:30013"/>
        <dbReference type="ChEBI" id="CHEBI:57683"/>
        <dbReference type="ChEBI" id="CHEBI:58211"/>
        <dbReference type="ChEBI" id="CHEBI:137323"/>
        <dbReference type="EC" id="2.4.1.109"/>
    </reaction>
</comment>
<evidence type="ECO:0000256" key="1">
    <source>
        <dbReference type="ARBA" id="ARBA00004477"/>
    </source>
</evidence>
<dbReference type="Gene3D" id="2.80.10.50">
    <property type="match status" value="1"/>
</dbReference>
<evidence type="ECO:0000256" key="10">
    <source>
        <dbReference type="ARBA" id="ARBA00022989"/>
    </source>
</evidence>
<dbReference type="EC" id="2.4.1.109" evidence="4"/>
<reference evidence="17 18" key="1">
    <citation type="submission" date="2020-06" db="EMBL/GenBank/DDBJ databases">
        <title>The yeast mating-type switching endonuclease HO is a domesticated member of an unorthodox homing genetic element family.</title>
        <authorList>
            <person name="Coughlan A.Y."/>
            <person name="Lombardi L."/>
            <person name="Braun-Galleani S."/>
            <person name="Martos A.R."/>
            <person name="Galeote V."/>
            <person name="Bigey F."/>
            <person name="Dequin S."/>
            <person name="Byrne K.P."/>
            <person name="Wolfe K.H."/>
        </authorList>
    </citation>
    <scope>NUCLEOTIDE SEQUENCE [LARGE SCALE GENOMIC DNA]</scope>
    <source>
        <strain evidence="17 18">CBS2947</strain>
    </source>
</reference>
<dbReference type="UniPathway" id="UPA00378"/>
<feature type="transmembrane region" description="Helical" evidence="15">
    <location>
        <begin position="163"/>
        <end position="180"/>
    </location>
</feature>
<protein>
    <recommendedName>
        <fullName evidence="4">dolichyl-phosphate-mannose--protein mannosyltransferase</fullName>
        <ecNumber evidence="4">2.4.1.109</ecNumber>
    </recommendedName>
</protein>
<evidence type="ECO:0000313" key="17">
    <source>
        <dbReference type="EMBL" id="QLQ80957.1"/>
    </source>
</evidence>
<dbReference type="PROSITE" id="PS50919">
    <property type="entry name" value="MIR"/>
    <property type="match status" value="2"/>
</dbReference>
<evidence type="ECO:0000256" key="14">
    <source>
        <dbReference type="ARBA" id="ARBA00045102"/>
    </source>
</evidence>